<feature type="domain" description="Fumarylacetoacetase-like C-terminal" evidence="2">
    <location>
        <begin position="40"/>
        <end position="259"/>
    </location>
</feature>
<accession>A0A1H9S8S0</accession>
<proteinExistence type="predicted"/>
<name>A0A1H9S8S0_9BURK</name>
<reference evidence="3 4" key="1">
    <citation type="submission" date="2016-10" db="EMBL/GenBank/DDBJ databases">
        <authorList>
            <person name="de Groot N.N."/>
        </authorList>
    </citation>
    <scope>NUCLEOTIDE SEQUENCE [LARGE SCALE GENOMIC DNA]</scope>
    <source>
        <strain evidence="3 4">ATCC 35958</strain>
    </source>
</reference>
<dbReference type="STRING" id="180197.SAMN02982919_03084"/>
<dbReference type="InterPro" id="IPR050772">
    <property type="entry name" value="Hydratase-Decarb/MhpD_sf"/>
</dbReference>
<dbReference type="NCBIfam" id="NF008461">
    <property type="entry name" value="PRK11342.1"/>
    <property type="match status" value="1"/>
</dbReference>
<organism evidence="3 4">
    <name type="scientific">Giesbergeria anulus</name>
    <dbReference type="NCBI Taxonomy" id="180197"/>
    <lineage>
        <taxon>Bacteria</taxon>
        <taxon>Pseudomonadati</taxon>
        <taxon>Pseudomonadota</taxon>
        <taxon>Betaproteobacteria</taxon>
        <taxon>Burkholderiales</taxon>
        <taxon>Comamonadaceae</taxon>
        <taxon>Giesbergeria</taxon>
    </lineage>
</organism>
<evidence type="ECO:0000313" key="4">
    <source>
        <dbReference type="Proteomes" id="UP000199766"/>
    </source>
</evidence>
<dbReference type="InterPro" id="IPR011234">
    <property type="entry name" value="Fumarylacetoacetase-like_C"/>
</dbReference>
<dbReference type="EMBL" id="FOGD01000016">
    <property type="protein sequence ID" value="SER81308.1"/>
    <property type="molecule type" value="Genomic_DNA"/>
</dbReference>
<evidence type="ECO:0000256" key="1">
    <source>
        <dbReference type="ARBA" id="ARBA00023239"/>
    </source>
</evidence>
<protein>
    <submittedName>
        <fullName evidence="3">2-keto-4-pentenoate hydratase</fullName>
    </submittedName>
</protein>
<dbReference type="GO" id="GO:0005737">
    <property type="term" value="C:cytoplasm"/>
    <property type="evidence" value="ECO:0007669"/>
    <property type="project" value="TreeGrafter"/>
</dbReference>
<dbReference type="OrthoDB" id="9792137at2"/>
<dbReference type="InterPro" id="IPR036663">
    <property type="entry name" value="Fumarylacetoacetase_C_sf"/>
</dbReference>
<evidence type="ECO:0000259" key="2">
    <source>
        <dbReference type="Pfam" id="PF01557"/>
    </source>
</evidence>
<dbReference type="GO" id="GO:0008684">
    <property type="term" value="F:2-oxopent-4-enoate hydratase activity"/>
    <property type="evidence" value="ECO:0007669"/>
    <property type="project" value="TreeGrafter"/>
</dbReference>
<dbReference type="SUPFAM" id="SSF56529">
    <property type="entry name" value="FAH"/>
    <property type="match status" value="1"/>
</dbReference>
<gene>
    <name evidence="3" type="ORF">SAMN02982919_03084</name>
</gene>
<dbReference type="RefSeq" id="WP_091459147.1">
    <property type="nucleotide sequence ID" value="NZ_FOGD01000016.1"/>
</dbReference>
<sequence length="262" mass="27909">MSTPEQMQINAWAERLRHAEATGIPIAPLRDEIPNGETAYAVQLANVRHAVEQGRRIVGRKIGLTSPAVQKQLGVSQPDFGTLLSDMIYGDDEEIPTSRTLQPKVEAEIALVLERDLDLDDATLIDLINATAYVLPAIEIVGSRIANWNIQFIDTVADNASSGLVVLGGVPTKLNGLDLKMVEMTMTRGGEQVSSGNGAACLGHPLNAAVWLARKLASLGQPLRAGDLVLTGALGPMAPVQLGDRFEARISGVGTVRAHFGH</sequence>
<keyword evidence="4" id="KW-1185">Reference proteome</keyword>
<dbReference type="PANTHER" id="PTHR30143:SF0">
    <property type="entry name" value="2-KETO-4-PENTENOATE HYDRATASE"/>
    <property type="match status" value="1"/>
</dbReference>
<dbReference type="Gene3D" id="3.90.850.10">
    <property type="entry name" value="Fumarylacetoacetase-like, C-terminal domain"/>
    <property type="match status" value="1"/>
</dbReference>
<dbReference type="AlphaFoldDB" id="A0A1H9S8S0"/>
<dbReference type="Pfam" id="PF01557">
    <property type="entry name" value="FAA_hydrolase"/>
    <property type="match status" value="1"/>
</dbReference>
<keyword evidence="1" id="KW-0456">Lyase</keyword>
<dbReference type="Proteomes" id="UP000199766">
    <property type="component" value="Unassembled WGS sequence"/>
</dbReference>
<evidence type="ECO:0000313" key="3">
    <source>
        <dbReference type="EMBL" id="SER81308.1"/>
    </source>
</evidence>
<dbReference type="PANTHER" id="PTHR30143">
    <property type="entry name" value="ACID HYDRATASE"/>
    <property type="match status" value="1"/>
</dbReference>